<dbReference type="Pfam" id="PF03288">
    <property type="entry name" value="Pox_D5"/>
    <property type="match status" value="1"/>
</dbReference>
<dbReference type="InterPro" id="IPR045455">
    <property type="entry name" value="NrS-1_pol-like_helicase"/>
</dbReference>
<evidence type="ECO:0000256" key="3">
    <source>
        <dbReference type="ARBA" id="ARBA00022806"/>
    </source>
</evidence>
<dbReference type="InterPro" id="IPR027417">
    <property type="entry name" value="P-loop_NTPase"/>
</dbReference>
<evidence type="ECO:0000256" key="4">
    <source>
        <dbReference type="ARBA" id="ARBA00022840"/>
    </source>
</evidence>
<evidence type="ECO:0000256" key="1">
    <source>
        <dbReference type="ARBA" id="ARBA00022741"/>
    </source>
</evidence>
<proteinExistence type="predicted"/>
<sequence>MQQHQYQLDRQLEPLEPRSPDLAAIIEGAGKAKHYSTAEDAISQLIKDAEFADFCELALEYIGHKLLNAEGKVRKPTAKEAAVIIAEHFKKHAEHAAGGLARINGSVHYFTGKHWQPLEAECLESSLGQFAEAIGHCVTDSRYYESRRKLAEQLRTVTPQLQPTGGSMVNFSNGTLELKRDREVMTSHSKAHGFTYVLPFNYSPDADCPIFKRYLDRALPDAESQQLVSEFFGWIFLRDLKLEKMLVLLGHGHNGKSVLFDIMSAMLGADNISNISFDSLKKPESRLPMLGKLLNYGSEIAGSVPPDTLKKASSGEPLEFRRLYQDLVTSKDYARLAFNANNLPSLTEQTEGFFRRFLIVPFEQTITPEERDPDLARKIIESELPGVMNWVLSGMRRVRERKGFSPCAKSDECLRRYKLESDSVALFLDDEGLAPSASEQVLKGELYQEYRNYCADNGYRACGKREFGARLTKQHRIFEHRTSTGRYWLIEKSA</sequence>
<dbReference type="KEGG" id="soa:G3M56_010035"/>
<dbReference type="RefSeq" id="WP_164362365.1">
    <property type="nucleotide sequence ID" value="NZ_CP066776.1"/>
</dbReference>
<organism evidence="5 6">
    <name type="scientific">Sulfuriroseicoccus oceanibius</name>
    <dbReference type="NCBI Taxonomy" id="2707525"/>
    <lineage>
        <taxon>Bacteria</taxon>
        <taxon>Pseudomonadati</taxon>
        <taxon>Verrucomicrobiota</taxon>
        <taxon>Verrucomicrobiia</taxon>
        <taxon>Verrucomicrobiales</taxon>
        <taxon>Verrucomicrobiaceae</taxon>
        <taxon>Sulfuriroseicoccus</taxon>
    </lineage>
</organism>
<name>A0A6B3L304_9BACT</name>
<keyword evidence="6" id="KW-1185">Reference proteome</keyword>
<reference evidence="5 6" key="1">
    <citation type="submission" date="2020-12" db="EMBL/GenBank/DDBJ databases">
        <title>Sulforoseuscoccus oceanibium gen. nov., sp. nov., a representative of the phylum Verrucomicrobia with special cytoplasmic membrane, and proposal of Sulforoseuscoccusaceae fam. nov.</title>
        <authorList>
            <person name="Xi F."/>
        </authorList>
    </citation>
    <scope>NUCLEOTIDE SEQUENCE [LARGE SCALE GENOMIC DNA]</scope>
    <source>
        <strain evidence="5 6">T37</strain>
    </source>
</reference>
<dbReference type="Pfam" id="PF19263">
    <property type="entry name" value="DUF5906"/>
    <property type="match status" value="1"/>
</dbReference>
<accession>A0A6B3L304</accession>
<dbReference type="InterPro" id="IPR014818">
    <property type="entry name" value="Phage/plasmid_primase_P4_C"/>
</dbReference>
<dbReference type="InterPro" id="IPR004968">
    <property type="entry name" value="DNA_primase/NTPase_C"/>
</dbReference>
<dbReference type="PROSITE" id="PS51206">
    <property type="entry name" value="SF3_HELICASE_1"/>
    <property type="match status" value="1"/>
</dbReference>
<evidence type="ECO:0000256" key="2">
    <source>
        <dbReference type="ARBA" id="ARBA00022801"/>
    </source>
</evidence>
<evidence type="ECO:0000313" key="6">
    <source>
        <dbReference type="Proteomes" id="UP000475117"/>
    </source>
</evidence>
<dbReference type="AlphaFoldDB" id="A0A6B3L304"/>
<evidence type="ECO:0000313" key="5">
    <source>
        <dbReference type="EMBL" id="QQL44232.1"/>
    </source>
</evidence>
<keyword evidence="1" id="KW-0547">Nucleotide-binding</keyword>
<dbReference type="EMBL" id="CP066776">
    <property type="protein sequence ID" value="QQL44232.1"/>
    <property type="molecule type" value="Genomic_DNA"/>
</dbReference>
<protein>
    <submittedName>
        <fullName evidence="5">Uncharacterized protein</fullName>
    </submittedName>
</protein>
<dbReference type="GO" id="GO:0004386">
    <property type="term" value="F:helicase activity"/>
    <property type="evidence" value="ECO:0007669"/>
    <property type="project" value="UniProtKB-KW"/>
</dbReference>
<dbReference type="NCBIfam" id="TIGR01613">
    <property type="entry name" value="primase_Cterm"/>
    <property type="match status" value="1"/>
</dbReference>
<dbReference type="PANTHER" id="PTHR35372">
    <property type="entry name" value="ATP BINDING PROTEIN-RELATED"/>
    <property type="match status" value="1"/>
</dbReference>
<dbReference type="SMART" id="SM00885">
    <property type="entry name" value="D5_N"/>
    <property type="match status" value="1"/>
</dbReference>
<dbReference type="Pfam" id="PF08706">
    <property type="entry name" value="D5_N"/>
    <property type="match status" value="1"/>
</dbReference>
<dbReference type="GO" id="GO:0016787">
    <property type="term" value="F:hydrolase activity"/>
    <property type="evidence" value="ECO:0007669"/>
    <property type="project" value="UniProtKB-KW"/>
</dbReference>
<keyword evidence="4" id="KW-0067">ATP-binding</keyword>
<gene>
    <name evidence="5" type="ORF">G3M56_010035</name>
</gene>
<dbReference type="InterPro" id="IPR006500">
    <property type="entry name" value="Helicase_put_C_phage/plasmid"/>
</dbReference>
<dbReference type="Gene3D" id="3.40.50.300">
    <property type="entry name" value="P-loop containing nucleotide triphosphate hydrolases"/>
    <property type="match status" value="1"/>
</dbReference>
<dbReference type="GO" id="GO:0005524">
    <property type="term" value="F:ATP binding"/>
    <property type="evidence" value="ECO:0007669"/>
    <property type="project" value="UniProtKB-KW"/>
</dbReference>
<dbReference type="SUPFAM" id="SSF52540">
    <property type="entry name" value="P-loop containing nucleoside triphosphate hydrolases"/>
    <property type="match status" value="1"/>
</dbReference>
<keyword evidence="2" id="KW-0378">Hydrolase</keyword>
<dbReference type="PANTHER" id="PTHR35372:SF2">
    <property type="entry name" value="SF3 HELICASE DOMAIN-CONTAINING PROTEIN"/>
    <property type="match status" value="1"/>
</dbReference>
<dbReference type="InterPro" id="IPR014015">
    <property type="entry name" value="Helicase_SF3_DNA-vir"/>
</dbReference>
<dbReference type="InterPro" id="IPR051620">
    <property type="entry name" value="ORF904-like_C"/>
</dbReference>
<dbReference type="Proteomes" id="UP000475117">
    <property type="component" value="Chromosome"/>
</dbReference>
<keyword evidence="3" id="KW-0347">Helicase</keyword>